<sequence length="115" mass="13017">MKGHPGYQGDNIDFCADIVRKVNSPSVRLLFDVYHVHVMHGDVIKYLRAHHDVIGHIHTAGYPGRNELDDKQEINYPDIVNAIREIGYTGYIGHEFIPTREPMDGLSKAVSMFNA</sequence>
<dbReference type="Proteomes" id="UP000663868">
    <property type="component" value="Unassembled WGS sequence"/>
</dbReference>
<dbReference type="Pfam" id="PF01261">
    <property type="entry name" value="AP_endonuc_2"/>
    <property type="match status" value="1"/>
</dbReference>
<evidence type="ECO:0000256" key="1">
    <source>
        <dbReference type="ARBA" id="ARBA00023235"/>
    </source>
</evidence>
<protein>
    <recommendedName>
        <fullName evidence="2">Xylose isomerase-like TIM barrel domain-containing protein</fullName>
    </recommendedName>
</protein>
<reference evidence="3" key="1">
    <citation type="submission" date="2021-02" db="EMBL/GenBank/DDBJ databases">
        <authorList>
            <person name="Nowell W R."/>
        </authorList>
    </citation>
    <scope>NUCLEOTIDE SEQUENCE</scope>
</reference>
<gene>
    <name evidence="3" type="ORF">KXQ929_LOCUS44486</name>
</gene>
<accession>A0A820GS14</accession>
<keyword evidence="1" id="KW-0413">Isomerase</keyword>
<evidence type="ECO:0000259" key="2">
    <source>
        <dbReference type="Pfam" id="PF01261"/>
    </source>
</evidence>
<dbReference type="InterPro" id="IPR013022">
    <property type="entry name" value="Xyl_isomerase-like_TIM-brl"/>
</dbReference>
<evidence type="ECO:0000313" key="3">
    <source>
        <dbReference type="EMBL" id="CAF4281903.1"/>
    </source>
</evidence>
<evidence type="ECO:0000313" key="4">
    <source>
        <dbReference type="Proteomes" id="UP000663868"/>
    </source>
</evidence>
<dbReference type="GO" id="GO:0016853">
    <property type="term" value="F:isomerase activity"/>
    <property type="evidence" value="ECO:0007669"/>
    <property type="project" value="UniProtKB-KW"/>
</dbReference>
<dbReference type="PANTHER" id="PTHR43489">
    <property type="entry name" value="ISOMERASE"/>
    <property type="match status" value="1"/>
</dbReference>
<organism evidence="3 4">
    <name type="scientific">Adineta steineri</name>
    <dbReference type="NCBI Taxonomy" id="433720"/>
    <lineage>
        <taxon>Eukaryota</taxon>
        <taxon>Metazoa</taxon>
        <taxon>Spiralia</taxon>
        <taxon>Gnathifera</taxon>
        <taxon>Rotifera</taxon>
        <taxon>Eurotatoria</taxon>
        <taxon>Bdelloidea</taxon>
        <taxon>Adinetida</taxon>
        <taxon>Adinetidae</taxon>
        <taxon>Adineta</taxon>
    </lineage>
</organism>
<dbReference type="InterPro" id="IPR050417">
    <property type="entry name" value="Sugar_Epim/Isomerase"/>
</dbReference>
<dbReference type="PANTHER" id="PTHR43489:SF3">
    <property type="entry name" value="XYLOSE ISOMERASE DOMAIN PROTEIN TIM BARREL"/>
    <property type="match status" value="1"/>
</dbReference>
<dbReference type="SUPFAM" id="SSF51658">
    <property type="entry name" value="Xylose isomerase-like"/>
    <property type="match status" value="1"/>
</dbReference>
<dbReference type="InterPro" id="IPR036237">
    <property type="entry name" value="Xyl_isomerase-like_sf"/>
</dbReference>
<dbReference type="AlphaFoldDB" id="A0A820GS14"/>
<dbReference type="EMBL" id="CAJOBB010012810">
    <property type="protein sequence ID" value="CAF4281903.1"/>
    <property type="molecule type" value="Genomic_DNA"/>
</dbReference>
<name>A0A820GS14_9BILA</name>
<feature type="domain" description="Xylose isomerase-like TIM barrel" evidence="2">
    <location>
        <begin position="5"/>
        <end position="111"/>
    </location>
</feature>
<dbReference type="Gene3D" id="3.20.20.150">
    <property type="entry name" value="Divalent-metal-dependent TIM barrel enzymes"/>
    <property type="match status" value="1"/>
</dbReference>
<comment type="caution">
    <text evidence="3">The sequence shown here is derived from an EMBL/GenBank/DDBJ whole genome shotgun (WGS) entry which is preliminary data.</text>
</comment>
<proteinExistence type="predicted"/>